<accession>A0A2P4XFV0</accession>
<proteinExistence type="predicted"/>
<keyword evidence="2" id="KW-1185">Reference proteome</keyword>
<gene>
    <name evidence="1" type="ORF">PHPALM_20030</name>
</gene>
<dbReference type="Proteomes" id="UP000237271">
    <property type="component" value="Unassembled WGS sequence"/>
</dbReference>
<organism evidence="1 2">
    <name type="scientific">Phytophthora palmivora</name>
    <dbReference type="NCBI Taxonomy" id="4796"/>
    <lineage>
        <taxon>Eukaryota</taxon>
        <taxon>Sar</taxon>
        <taxon>Stramenopiles</taxon>
        <taxon>Oomycota</taxon>
        <taxon>Peronosporomycetes</taxon>
        <taxon>Peronosporales</taxon>
        <taxon>Peronosporaceae</taxon>
        <taxon>Phytophthora</taxon>
    </lineage>
</organism>
<evidence type="ECO:0000313" key="2">
    <source>
        <dbReference type="Proteomes" id="UP000237271"/>
    </source>
</evidence>
<name>A0A2P4XFV0_9STRA</name>
<comment type="caution">
    <text evidence="1">The sequence shown here is derived from an EMBL/GenBank/DDBJ whole genome shotgun (WGS) entry which is preliminary data.</text>
</comment>
<protein>
    <submittedName>
        <fullName evidence="1">Uncharacterized protein</fullName>
    </submittedName>
</protein>
<evidence type="ECO:0000313" key="1">
    <source>
        <dbReference type="EMBL" id="POM64430.1"/>
    </source>
</evidence>
<reference evidence="1 2" key="1">
    <citation type="journal article" date="2017" name="Genome Biol. Evol.">
        <title>Phytophthora megakarya and P. palmivora, closely related causal agents of cacao black pod rot, underwent increases in genome sizes and gene numbers by different mechanisms.</title>
        <authorList>
            <person name="Ali S.S."/>
            <person name="Shao J."/>
            <person name="Lary D.J."/>
            <person name="Kronmiller B."/>
            <person name="Shen D."/>
            <person name="Strem M.D."/>
            <person name="Amoako-Attah I."/>
            <person name="Akrofi A.Y."/>
            <person name="Begoude B.A."/>
            <person name="Ten Hoopen G.M."/>
            <person name="Coulibaly K."/>
            <person name="Kebe B.I."/>
            <person name="Melnick R.L."/>
            <person name="Guiltinan M.J."/>
            <person name="Tyler B.M."/>
            <person name="Meinhardt L.W."/>
            <person name="Bailey B.A."/>
        </authorList>
    </citation>
    <scope>NUCLEOTIDE SEQUENCE [LARGE SCALE GENOMIC DNA]</scope>
    <source>
        <strain evidence="2">sbr112.9</strain>
    </source>
</reference>
<dbReference type="AlphaFoldDB" id="A0A2P4XFV0"/>
<dbReference type="EMBL" id="NCKW01011104">
    <property type="protein sequence ID" value="POM64430.1"/>
    <property type="molecule type" value="Genomic_DNA"/>
</dbReference>
<sequence>MCEASTHNVQLPRYATKELSEKKLKSLLAEYFSIPRSSPTESTVIEGKCKPGRLKQKRGRLKANQLSILRWSS</sequence>